<dbReference type="OrthoDB" id="2951111at2759"/>
<dbReference type="STRING" id="48709.A0A1D2N515"/>
<dbReference type="PROSITE" id="PS50865">
    <property type="entry name" value="ZF_MYND_2"/>
    <property type="match status" value="1"/>
</dbReference>
<keyword evidence="3" id="KW-0862">Zinc</keyword>
<evidence type="ECO:0000256" key="3">
    <source>
        <dbReference type="ARBA" id="ARBA00022833"/>
    </source>
</evidence>
<evidence type="ECO:0000313" key="8">
    <source>
        <dbReference type="Proteomes" id="UP000094527"/>
    </source>
</evidence>
<feature type="domain" description="MYND-type" evidence="6">
    <location>
        <begin position="4"/>
        <end position="40"/>
    </location>
</feature>
<feature type="compositionally biased region" description="Polar residues" evidence="5">
    <location>
        <begin position="69"/>
        <end position="91"/>
    </location>
</feature>
<dbReference type="Gene3D" id="6.10.140.2220">
    <property type="match status" value="1"/>
</dbReference>
<evidence type="ECO:0000256" key="4">
    <source>
        <dbReference type="PROSITE-ProRule" id="PRU00134"/>
    </source>
</evidence>
<dbReference type="Proteomes" id="UP000094527">
    <property type="component" value="Unassembled WGS sequence"/>
</dbReference>
<evidence type="ECO:0000256" key="2">
    <source>
        <dbReference type="ARBA" id="ARBA00022771"/>
    </source>
</evidence>
<dbReference type="PANTHER" id="PTHR10379">
    <property type="entry name" value="MTG8 ETO EIGHT TWENTY ONE PROTEIN"/>
    <property type="match status" value="1"/>
</dbReference>
<keyword evidence="8" id="KW-1185">Reference proteome</keyword>
<keyword evidence="1" id="KW-0479">Metal-binding</keyword>
<dbReference type="GO" id="GO:0005634">
    <property type="term" value="C:nucleus"/>
    <property type="evidence" value="ECO:0007669"/>
    <property type="project" value="TreeGrafter"/>
</dbReference>
<accession>A0A1D2N515</accession>
<evidence type="ECO:0000256" key="1">
    <source>
        <dbReference type="ARBA" id="ARBA00022723"/>
    </source>
</evidence>
<dbReference type="GO" id="GO:0008270">
    <property type="term" value="F:zinc ion binding"/>
    <property type="evidence" value="ECO:0007669"/>
    <property type="project" value="UniProtKB-KW"/>
</dbReference>
<name>A0A1D2N515_ORCCI</name>
<dbReference type="PROSITE" id="PS01360">
    <property type="entry name" value="ZF_MYND_1"/>
    <property type="match status" value="1"/>
</dbReference>
<evidence type="ECO:0000313" key="7">
    <source>
        <dbReference type="EMBL" id="ODN00358.1"/>
    </source>
</evidence>
<organism evidence="7 8">
    <name type="scientific">Orchesella cincta</name>
    <name type="common">Springtail</name>
    <name type="synonym">Podura cincta</name>
    <dbReference type="NCBI Taxonomy" id="48709"/>
    <lineage>
        <taxon>Eukaryota</taxon>
        <taxon>Metazoa</taxon>
        <taxon>Ecdysozoa</taxon>
        <taxon>Arthropoda</taxon>
        <taxon>Hexapoda</taxon>
        <taxon>Collembola</taxon>
        <taxon>Entomobryomorpha</taxon>
        <taxon>Entomobryoidea</taxon>
        <taxon>Orchesellidae</taxon>
        <taxon>Orchesellinae</taxon>
        <taxon>Orchesella</taxon>
    </lineage>
</organism>
<comment type="caution">
    <text evidence="7">The sequence shown here is derived from an EMBL/GenBank/DDBJ whole genome shotgun (WGS) entry which is preliminary data.</text>
</comment>
<reference evidence="7 8" key="1">
    <citation type="journal article" date="2016" name="Genome Biol. Evol.">
        <title>Gene Family Evolution Reflects Adaptation to Soil Environmental Stressors in the Genome of the Collembolan Orchesella cincta.</title>
        <authorList>
            <person name="Faddeeva-Vakhrusheva A."/>
            <person name="Derks M.F."/>
            <person name="Anvar S.Y."/>
            <person name="Agamennone V."/>
            <person name="Suring W."/>
            <person name="Smit S."/>
            <person name="van Straalen N.M."/>
            <person name="Roelofs D."/>
        </authorList>
    </citation>
    <scope>NUCLEOTIDE SEQUENCE [LARGE SCALE GENOMIC DNA]</scope>
    <source>
        <tissue evidence="7">Mixed pool</tissue>
    </source>
</reference>
<dbReference type="GO" id="GO:0003714">
    <property type="term" value="F:transcription corepressor activity"/>
    <property type="evidence" value="ECO:0007669"/>
    <property type="project" value="InterPro"/>
</dbReference>
<gene>
    <name evidence="7" type="ORF">Ocin01_06324</name>
</gene>
<dbReference type="AlphaFoldDB" id="A0A1D2N515"/>
<protein>
    <submittedName>
        <fullName evidence="7">Protein CBFA2T2</fullName>
    </submittedName>
</protein>
<dbReference type="InterPro" id="IPR013289">
    <property type="entry name" value="CBFA2T1/2/3"/>
</dbReference>
<dbReference type="PANTHER" id="PTHR10379:SF14">
    <property type="entry name" value="NERVY, ISOFORM D"/>
    <property type="match status" value="1"/>
</dbReference>
<proteinExistence type="predicted"/>
<dbReference type="SUPFAM" id="SSF144232">
    <property type="entry name" value="HIT/MYND zinc finger-like"/>
    <property type="match status" value="1"/>
</dbReference>
<sequence length="91" mass="9895">MYACWNCGRKAHETCSGCNMARYCSSFCQHKDWENHHTVCGRVGPSSSSERASVAPADSKSSSHHARENSNSPSNVRNSTPPQDHSPGSTN</sequence>
<evidence type="ECO:0000256" key="5">
    <source>
        <dbReference type="SAM" id="MobiDB-lite"/>
    </source>
</evidence>
<evidence type="ECO:0000259" key="6">
    <source>
        <dbReference type="PROSITE" id="PS50865"/>
    </source>
</evidence>
<keyword evidence="2 4" id="KW-0863">Zinc-finger</keyword>
<dbReference type="EMBL" id="LJIJ01000212">
    <property type="protein sequence ID" value="ODN00358.1"/>
    <property type="molecule type" value="Genomic_DNA"/>
</dbReference>
<dbReference type="Pfam" id="PF01753">
    <property type="entry name" value="zf-MYND"/>
    <property type="match status" value="1"/>
</dbReference>
<feature type="region of interest" description="Disordered" evidence="5">
    <location>
        <begin position="39"/>
        <end position="91"/>
    </location>
</feature>
<dbReference type="InterPro" id="IPR002893">
    <property type="entry name" value="Znf_MYND"/>
</dbReference>